<evidence type="ECO:0000313" key="6">
    <source>
        <dbReference type="Proteomes" id="UP000013304"/>
    </source>
</evidence>
<dbReference type="PANTHER" id="PTHR12277">
    <property type="entry name" value="ALPHA/BETA HYDROLASE DOMAIN-CONTAINING PROTEIN"/>
    <property type="match status" value="1"/>
</dbReference>
<evidence type="ECO:0000313" key="5">
    <source>
        <dbReference type="EMBL" id="AGK77829.1"/>
    </source>
</evidence>
<dbReference type="PANTHER" id="PTHR12277:SF79">
    <property type="entry name" value="XAA-PRO DIPEPTIDYL-PEPTIDASE-RELATED"/>
    <property type="match status" value="1"/>
</dbReference>
<reference evidence="5 6" key="1">
    <citation type="submission" date="2013-04" db="EMBL/GenBank/DDBJ databases">
        <title>Complete genome sequence of Streptomyces fulvissimus.</title>
        <authorList>
            <person name="Myronovskyi M."/>
            <person name="Tokovenko B."/>
            <person name="Manderscheid N."/>
            <person name="Petzke L."/>
            <person name="Luzhetskyy A."/>
        </authorList>
    </citation>
    <scope>NUCLEOTIDE SEQUENCE [LARGE SCALE GENOMIC DNA]</scope>
    <source>
        <strain evidence="5 6">DSM 40593</strain>
    </source>
</reference>
<dbReference type="AlphaFoldDB" id="N0CSA9"/>
<dbReference type="InterPro" id="IPR029058">
    <property type="entry name" value="AB_hydrolase_fold"/>
</dbReference>
<dbReference type="Pfam" id="PF12146">
    <property type="entry name" value="Hydrolase_4"/>
    <property type="match status" value="1"/>
</dbReference>
<dbReference type="GO" id="GO:0004177">
    <property type="term" value="F:aminopeptidase activity"/>
    <property type="evidence" value="ECO:0007669"/>
    <property type="project" value="UniProtKB-KW"/>
</dbReference>
<feature type="region of interest" description="Disordered" evidence="1">
    <location>
        <begin position="1"/>
        <end position="40"/>
    </location>
</feature>
<feature type="domain" description="Serine aminopeptidase S33" evidence="4">
    <location>
        <begin position="250"/>
        <end position="309"/>
    </location>
</feature>
<dbReference type="Proteomes" id="UP000013304">
    <property type="component" value="Chromosome"/>
</dbReference>
<dbReference type="HOGENOM" id="CLU_057522_0_0_11"/>
<protein>
    <submittedName>
        <fullName evidence="5">Dipeptidylaminopeptidaseacylaminoacyl-peptidase-like protein</fullName>
    </submittedName>
</protein>
<dbReference type="eggNOG" id="COG1073">
    <property type="taxonomic scope" value="Bacteria"/>
</dbReference>
<proteinExistence type="predicted"/>
<sequence>MKREPSPPMPHDRTPPGATAPETAATEAAPTDSAPGCRPRRSRLRRRLAAGLAGVLALAVGGTAGLLWFAAGRLVRPMDDTPLNTYIVASAPGTVTLPATADSRYPGTFGLIWQDKETDRRHHGTLGPVLASDDDTVTRELTADTPPVPRAEAKVIVTVWNSDPGRALGLDHQDVTYPGELGPMPAWFLPGTGTTWVIQVHGLGAGRAAGLRTMSQLHDLGHPVLDITYRNDPGAPRDSSNTRHFGDTEWRDLDAAVRYARDRGATGVVLLGHSMGGGIVETYLQRAADTSAVRAVVLDSPALDYRATLDTIVSGLGLPAPVAALQAGIVGLRSDVDLDDIDALAANRRTGGPQQPVLLFHGTGDTVVPYATSAEFARDWPDKVGLVTVEGASHTGAWNADPIAYAEELAAFLARHT</sequence>
<dbReference type="InterPro" id="IPR022742">
    <property type="entry name" value="Hydrolase_4"/>
</dbReference>
<dbReference type="Gene3D" id="3.40.50.1820">
    <property type="entry name" value="alpha/beta hydrolase"/>
    <property type="match status" value="1"/>
</dbReference>
<keyword evidence="2" id="KW-0812">Transmembrane</keyword>
<keyword evidence="5" id="KW-0031">Aminopeptidase</keyword>
<evidence type="ECO:0000256" key="2">
    <source>
        <dbReference type="SAM" id="Phobius"/>
    </source>
</evidence>
<dbReference type="KEGG" id="sfi:SFUL_2890"/>
<feature type="domain" description="Peptidase S33 tripeptidyl aminopeptidase-like C-terminal" evidence="3">
    <location>
        <begin position="354"/>
        <end position="413"/>
    </location>
</feature>
<keyword evidence="2" id="KW-0472">Membrane</keyword>
<accession>N0CSA9</accession>
<dbReference type="EMBL" id="CP005080">
    <property type="protein sequence ID" value="AGK77829.1"/>
    <property type="molecule type" value="Genomic_DNA"/>
</dbReference>
<evidence type="ECO:0000259" key="4">
    <source>
        <dbReference type="Pfam" id="PF12146"/>
    </source>
</evidence>
<keyword evidence="5" id="KW-0378">Hydrolase</keyword>
<evidence type="ECO:0000256" key="1">
    <source>
        <dbReference type="SAM" id="MobiDB-lite"/>
    </source>
</evidence>
<keyword evidence="5" id="KW-0645">Protease</keyword>
<feature type="compositionally biased region" description="Basic and acidic residues" evidence="1">
    <location>
        <begin position="1"/>
        <end position="14"/>
    </location>
</feature>
<evidence type="ECO:0000259" key="3">
    <source>
        <dbReference type="Pfam" id="PF08386"/>
    </source>
</evidence>
<organism evidence="5 6">
    <name type="scientific">Streptomyces microflavus DSM 40593</name>
    <dbReference type="NCBI Taxonomy" id="1303692"/>
    <lineage>
        <taxon>Bacteria</taxon>
        <taxon>Bacillati</taxon>
        <taxon>Actinomycetota</taxon>
        <taxon>Actinomycetes</taxon>
        <taxon>Kitasatosporales</taxon>
        <taxon>Streptomycetaceae</taxon>
        <taxon>Streptomyces</taxon>
    </lineage>
</organism>
<feature type="compositionally biased region" description="Low complexity" evidence="1">
    <location>
        <begin position="15"/>
        <end position="37"/>
    </location>
</feature>
<name>N0CSA9_STRMI</name>
<gene>
    <name evidence="5" type="ORF">SFUL_2890</name>
</gene>
<feature type="transmembrane region" description="Helical" evidence="2">
    <location>
        <begin position="48"/>
        <end position="71"/>
    </location>
</feature>
<dbReference type="PATRIC" id="fig|1303692.3.peg.2906"/>
<dbReference type="Pfam" id="PF08386">
    <property type="entry name" value="Abhydrolase_4"/>
    <property type="match status" value="1"/>
</dbReference>
<dbReference type="InterPro" id="IPR013595">
    <property type="entry name" value="Pept_S33_TAP-like_C"/>
</dbReference>
<dbReference type="SUPFAM" id="SSF53474">
    <property type="entry name" value="alpha/beta-Hydrolases"/>
    <property type="match status" value="1"/>
</dbReference>
<keyword evidence="2" id="KW-1133">Transmembrane helix</keyword>